<dbReference type="InterPro" id="IPR013517">
    <property type="entry name" value="FG-GAP"/>
</dbReference>
<dbReference type="OrthoDB" id="9771961at2"/>
<dbReference type="Pfam" id="PF13517">
    <property type="entry name" value="FG-GAP_3"/>
    <property type="match status" value="1"/>
</dbReference>
<keyword evidence="1" id="KW-0732">Signal</keyword>
<dbReference type="Proteomes" id="UP000439591">
    <property type="component" value="Unassembled WGS sequence"/>
</dbReference>
<keyword evidence="4" id="KW-1185">Reference proteome</keyword>
<dbReference type="EMBL" id="CACSIK010000001">
    <property type="protein sequence ID" value="CAA0084842.1"/>
    <property type="molecule type" value="Genomic_DNA"/>
</dbReference>
<dbReference type="AlphaFoldDB" id="A0A5S9N6X6"/>
<dbReference type="RefSeq" id="WP_159267420.1">
    <property type="nucleotide sequence ID" value="NZ_CACSIK010000001.1"/>
</dbReference>
<evidence type="ECO:0000313" key="2">
    <source>
        <dbReference type="EMBL" id="CAA0081504.1"/>
    </source>
</evidence>
<name>A0A5S9N6X6_9GAMM</name>
<evidence type="ECO:0000313" key="3">
    <source>
        <dbReference type="EMBL" id="CAA0084842.1"/>
    </source>
</evidence>
<protein>
    <recommendedName>
        <fullName evidence="6">VCBS repeat-containing protein</fullName>
    </recommendedName>
</protein>
<dbReference type="InterPro" id="IPR028994">
    <property type="entry name" value="Integrin_alpha_N"/>
</dbReference>
<proteinExistence type="predicted"/>
<dbReference type="SUPFAM" id="SSF69318">
    <property type="entry name" value="Integrin alpha N-terminal domain"/>
    <property type="match status" value="1"/>
</dbReference>
<organism evidence="3 4">
    <name type="scientific">Zhongshania aliphaticivorans</name>
    <dbReference type="NCBI Taxonomy" id="1470434"/>
    <lineage>
        <taxon>Bacteria</taxon>
        <taxon>Pseudomonadati</taxon>
        <taxon>Pseudomonadota</taxon>
        <taxon>Gammaproteobacteria</taxon>
        <taxon>Cellvibrionales</taxon>
        <taxon>Spongiibacteraceae</taxon>
        <taxon>Zhongshania</taxon>
    </lineage>
</organism>
<gene>
    <name evidence="3" type="ORF">IHBHHGIJ_00753</name>
    <name evidence="2" type="ORF">KFEGEMFD_00397</name>
</gene>
<reference evidence="4 5" key="1">
    <citation type="submission" date="2019-11" db="EMBL/GenBank/DDBJ databases">
        <authorList>
            <person name="Holert J."/>
        </authorList>
    </citation>
    <scope>NUCLEOTIDE SEQUENCE [LARGE SCALE GENOMIC DNA]</scope>
    <source>
        <strain evidence="2">BC3_2A</strain>
        <strain evidence="3">SB11_1A</strain>
    </source>
</reference>
<dbReference type="PANTHER" id="PTHR46580">
    <property type="entry name" value="SENSOR KINASE-RELATED"/>
    <property type="match status" value="1"/>
</dbReference>
<evidence type="ECO:0000313" key="5">
    <source>
        <dbReference type="Proteomes" id="UP000439591"/>
    </source>
</evidence>
<evidence type="ECO:0000256" key="1">
    <source>
        <dbReference type="ARBA" id="ARBA00022729"/>
    </source>
</evidence>
<sequence>MTSHSLYSRIYQTVPLTLLSVFIASCNNSSSSGTSSGSGSSANPIVYSEHPIRSEQQSAGFIGIGDLDGNSDNGLEILLSTLVEQTPPGPPNALSRGALRIFNTSGCDSKDGSCLDGPWEENILINTTDLQGYPFINTPQIFDVNDDGQLDIVVQTGFLSTLGGAHFWLDGNDLDGPLPPTQNFFSLANTTPLTNNLFFWHETDQADIDGDGLLDIVTTSAKTQGLDNPLGSANGEEEMKVQLYTNNGGTDPSSMFDYSEIVAIDTSGNEISNMGGVFIKLYDIDNDGDEDIVLSQFFGHPTPTPEIPNPAVIWLENDLSVSGEWVYRIIDNSIGLGYHMEFADIDNDGQDELIVGAHNNDGDPRFQDDEGNLIVPPGLYWFEIPNDPLDEAKWEKHIISTDFRVTLYYSSPASQGVPGIFNVGDINNDGLLDVAVPGDGNDKLFAFIQQSDGSFREDIVATGKMFGMAMVADIDGDGKNEIVAAQHNSLDMDPADTDSLDDLTLPPGRLSIFRYPQD</sequence>
<evidence type="ECO:0000313" key="4">
    <source>
        <dbReference type="Proteomes" id="UP000435877"/>
    </source>
</evidence>
<dbReference type="Gene3D" id="2.130.10.130">
    <property type="entry name" value="Integrin alpha, N-terminal"/>
    <property type="match status" value="1"/>
</dbReference>
<dbReference type="Proteomes" id="UP000435877">
    <property type="component" value="Unassembled WGS sequence"/>
</dbReference>
<dbReference type="PANTHER" id="PTHR46580:SF4">
    <property type="entry name" value="ATP_GTP-BINDING PROTEIN"/>
    <property type="match status" value="1"/>
</dbReference>
<dbReference type="EMBL" id="CACSIM010000001">
    <property type="protein sequence ID" value="CAA0081504.1"/>
    <property type="molecule type" value="Genomic_DNA"/>
</dbReference>
<accession>A0A5S9N6X6</accession>
<evidence type="ECO:0008006" key="6">
    <source>
        <dbReference type="Google" id="ProtNLM"/>
    </source>
</evidence>